<protein>
    <submittedName>
        <fullName evidence="2">Uncharacterized protein</fullName>
    </submittedName>
</protein>
<organism evidence="2 3">
    <name type="scientific">Orchesella dallaii</name>
    <dbReference type="NCBI Taxonomy" id="48710"/>
    <lineage>
        <taxon>Eukaryota</taxon>
        <taxon>Metazoa</taxon>
        <taxon>Ecdysozoa</taxon>
        <taxon>Arthropoda</taxon>
        <taxon>Hexapoda</taxon>
        <taxon>Collembola</taxon>
        <taxon>Entomobryomorpha</taxon>
        <taxon>Entomobryoidea</taxon>
        <taxon>Orchesellidae</taxon>
        <taxon>Orchesellinae</taxon>
        <taxon>Orchesella</taxon>
    </lineage>
</organism>
<comment type="caution">
    <text evidence="2">The sequence shown here is derived from an EMBL/GenBank/DDBJ whole genome shotgun (WGS) entry which is preliminary data.</text>
</comment>
<feature type="compositionally biased region" description="Acidic residues" evidence="1">
    <location>
        <begin position="1"/>
        <end position="19"/>
    </location>
</feature>
<accession>A0ABP1RG09</accession>
<gene>
    <name evidence="2" type="ORF">ODALV1_LOCUS20868</name>
</gene>
<feature type="compositionally biased region" description="Basic residues" evidence="1">
    <location>
        <begin position="155"/>
        <end position="175"/>
    </location>
</feature>
<sequence>MGSSQVEDDVVLAEVDIAEESSHHNSDPHHQHKEHRKHRKKKVSVNNDADIVTPYQNGHYVNPSVAVGNGHHNYPPHRSHRHYEDGDIRHQNGFSNSEVDLAGKDYLSPPPPIADERGGAQSSLSSINNAITVAPSRTNLNDSNVFVGGRPPNNHLKRPNQFHRNNRHHKHKGRSRTPDFISSNHRLRLDDEPHDSQSILNRIDLSIRKNFGDWDCDEETVSKKVINPEVPKPQNGHVNRPYFIPKTVVCDTDGIVNEDGGNLPRLFKNYDNVVTTSRQVLTDRSYKIALSKDNSDPNSILSQAKKTLSYVSGQS</sequence>
<dbReference type="Proteomes" id="UP001642540">
    <property type="component" value="Unassembled WGS sequence"/>
</dbReference>
<reference evidence="2 3" key="1">
    <citation type="submission" date="2024-08" db="EMBL/GenBank/DDBJ databases">
        <authorList>
            <person name="Cucini C."/>
            <person name="Frati F."/>
        </authorList>
    </citation>
    <scope>NUCLEOTIDE SEQUENCE [LARGE SCALE GENOMIC DNA]</scope>
</reference>
<feature type="compositionally biased region" description="Basic and acidic residues" evidence="1">
    <location>
        <begin position="20"/>
        <end position="29"/>
    </location>
</feature>
<evidence type="ECO:0000256" key="1">
    <source>
        <dbReference type="SAM" id="MobiDB-lite"/>
    </source>
</evidence>
<keyword evidence="3" id="KW-1185">Reference proteome</keyword>
<feature type="region of interest" description="Disordered" evidence="1">
    <location>
        <begin position="1"/>
        <end position="44"/>
    </location>
</feature>
<dbReference type="EMBL" id="CAXLJM020000069">
    <property type="protein sequence ID" value="CAL8125141.1"/>
    <property type="molecule type" value="Genomic_DNA"/>
</dbReference>
<name>A0ABP1RG09_9HEXA</name>
<evidence type="ECO:0000313" key="3">
    <source>
        <dbReference type="Proteomes" id="UP001642540"/>
    </source>
</evidence>
<feature type="region of interest" description="Disordered" evidence="1">
    <location>
        <begin position="142"/>
        <end position="181"/>
    </location>
</feature>
<feature type="compositionally biased region" description="Basic residues" evidence="1">
    <location>
        <begin position="30"/>
        <end position="43"/>
    </location>
</feature>
<evidence type="ECO:0000313" key="2">
    <source>
        <dbReference type="EMBL" id="CAL8125141.1"/>
    </source>
</evidence>
<proteinExistence type="predicted"/>